<proteinExistence type="predicted"/>
<gene>
    <name evidence="2" type="ORF">CEXT_50721</name>
</gene>
<evidence type="ECO:0000313" key="3">
    <source>
        <dbReference type="Proteomes" id="UP001054945"/>
    </source>
</evidence>
<reference evidence="2 3" key="1">
    <citation type="submission" date="2021-06" db="EMBL/GenBank/DDBJ databases">
        <title>Caerostris extrusa draft genome.</title>
        <authorList>
            <person name="Kono N."/>
            <person name="Arakawa K."/>
        </authorList>
    </citation>
    <scope>NUCLEOTIDE SEQUENCE [LARGE SCALE GENOMIC DNA]</scope>
</reference>
<keyword evidence="1" id="KW-0472">Membrane</keyword>
<protein>
    <submittedName>
        <fullName evidence="2">Uncharacterized protein</fullName>
    </submittedName>
</protein>
<evidence type="ECO:0000313" key="2">
    <source>
        <dbReference type="EMBL" id="GIY81172.1"/>
    </source>
</evidence>
<comment type="caution">
    <text evidence="2">The sequence shown here is derived from an EMBL/GenBank/DDBJ whole genome shotgun (WGS) entry which is preliminary data.</text>
</comment>
<dbReference type="Proteomes" id="UP001054945">
    <property type="component" value="Unassembled WGS sequence"/>
</dbReference>
<organism evidence="2 3">
    <name type="scientific">Caerostris extrusa</name>
    <name type="common">Bark spider</name>
    <name type="synonym">Caerostris bankana</name>
    <dbReference type="NCBI Taxonomy" id="172846"/>
    <lineage>
        <taxon>Eukaryota</taxon>
        <taxon>Metazoa</taxon>
        <taxon>Ecdysozoa</taxon>
        <taxon>Arthropoda</taxon>
        <taxon>Chelicerata</taxon>
        <taxon>Arachnida</taxon>
        <taxon>Araneae</taxon>
        <taxon>Araneomorphae</taxon>
        <taxon>Entelegynae</taxon>
        <taxon>Araneoidea</taxon>
        <taxon>Araneidae</taxon>
        <taxon>Caerostris</taxon>
    </lineage>
</organism>
<keyword evidence="1" id="KW-1133">Transmembrane helix</keyword>
<keyword evidence="1" id="KW-0812">Transmembrane</keyword>
<name>A0AAV4WEM2_CAEEX</name>
<keyword evidence="3" id="KW-1185">Reference proteome</keyword>
<accession>A0AAV4WEM2</accession>
<feature type="transmembrane region" description="Helical" evidence="1">
    <location>
        <begin position="24"/>
        <end position="49"/>
    </location>
</feature>
<sequence>IPTPVILLARSPGKKRHPIRKVELWRCVFFFVVVVRVAGIIYQVIMIWAPFTITYQLGGEWEISTLFGRNKL</sequence>
<dbReference type="AlphaFoldDB" id="A0AAV4WEM2"/>
<feature type="non-terminal residue" evidence="2">
    <location>
        <position position="1"/>
    </location>
</feature>
<evidence type="ECO:0000256" key="1">
    <source>
        <dbReference type="SAM" id="Phobius"/>
    </source>
</evidence>
<dbReference type="EMBL" id="BPLR01016089">
    <property type="protein sequence ID" value="GIY81172.1"/>
    <property type="molecule type" value="Genomic_DNA"/>
</dbReference>